<evidence type="ECO:0000256" key="3">
    <source>
        <dbReference type="ARBA" id="ARBA00022806"/>
    </source>
</evidence>
<dbReference type="GO" id="GO:0008854">
    <property type="term" value="F:exodeoxyribonuclease V activity"/>
    <property type="evidence" value="ECO:0007669"/>
    <property type="project" value="UniProtKB-EC"/>
</dbReference>
<dbReference type="Pfam" id="PF13361">
    <property type="entry name" value="UvrD_C"/>
    <property type="match status" value="1"/>
</dbReference>
<evidence type="ECO:0000256" key="2">
    <source>
        <dbReference type="ARBA" id="ARBA00022801"/>
    </source>
</evidence>
<dbReference type="SUPFAM" id="SSF52540">
    <property type="entry name" value="P-loop containing nucleoside triphosphate hydrolases"/>
    <property type="match status" value="1"/>
</dbReference>
<accession>A0A5J4QIA4</accession>
<dbReference type="InterPro" id="IPR000212">
    <property type="entry name" value="DNA_helicase_UvrD/REP"/>
</dbReference>
<dbReference type="AlphaFoldDB" id="A0A5J4QIA4"/>
<keyword evidence="1" id="KW-0547">Nucleotide-binding</keyword>
<proteinExistence type="predicted"/>
<dbReference type="EMBL" id="SNRY01003369">
    <property type="protein sequence ID" value="KAA6321235.1"/>
    <property type="molecule type" value="Genomic_DNA"/>
</dbReference>
<gene>
    <name evidence="6" type="ORF">EZS27_029095</name>
</gene>
<protein>
    <submittedName>
        <fullName evidence="6">RecBCD enzyme subunit RecB</fullName>
        <ecNumber evidence="6">3.1.11.5</ecNumber>
    </submittedName>
</protein>
<feature type="domain" description="UvrD-like helicase C-terminal" evidence="5">
    <location>
        <begin position="130"/>
        <end position="505"/>
    </location>
</feature>
<dbReference type="GO" id="GO:0043138">
    <property type="term" value="F:3'-5' DNA helicase activity"/>
    <property type="evidence" value="ECO:0007669"/>
    <property type="project" value="TreeGrafter"/>
</dbReference>
<dbReference type="GO" id="GO:0000725">
    <property type="term" value="P:recombinational repair"/>
    <property type="evidence" value="ECO:0007669"/>
    <property type="project" value="TreeGrafter"/>
</dbReference>
<dbReference type="PANTHER" id="PTHR11070:SF2">
    <property type="entry name" value="ATP-DEPENDENT DNA HELICASE SRS2"/>
    <property type="match status" value="1"/>
</dbReference>
<keyword evidence="2 6" id="KW-0378">Hydrolase</keyword>
<dbReference type="InterPro" id="IPR027417">
    <property type="entry name" value="P-loop_NTPase"/>
</dbReference>
<evidence type="ECO:0000256" key="4">
    <source>
        <dbReference type="ARBA" id="ARBA00022840"/>
    </source>
</evidence>
<sequence length="532" mass="61428">MIKNFTLDIKNWLKVNIKNEIQELEIEQSKSRNLNNKTSLARAKKIESKRKRLESLDNFHKFIYNPNGDNLTKDSLNHNEVISITADLILNKELFQQIIITKYPIILIDESQDTKKELIDAFFKLQSLNKNNFSLGLFGDTMQRIYTDGKESLGIRLPNDWITPAKKMNHRSKSRIINLVNKIRHNVDAQEQLARLENTGGYVRFFSVSRDKTKSEVENYVCQKMKEYTGDEKWGGENSNIMTLILEHHMAAKRMGFSSFFDPLYKIDKLKTSLLDGSSEAVNFFTKIVLPIYIATKKENRFEIANYIKQYSPLISKQSLSEESNKLEKLHLANEKLNELLSLWDNGKEPTLLDILNNINSTKLFKIPNIFKIVLVQQNGGSIEVSEGKKEEDKIDDNDVLNAWEVALSAKFSEIVQYNKYINSESKFATHQGVKGLEYERVMVVIDDDESRGFLFSYDKLFEITPLSTNDEKNIEEGKDTGIDRTKRLFYVACSRAKESLAIVSYTDDPETLKNNVINFGWFSNNEVEIIN</sequence>
<name>A0A5J4QIA4_9ZZZZ</name>
<keyword evidence="3" id="KW-0347">Helicase</keyword>
<dbReference type="Gene3D" id="3.40.50.300">
    <property type="entry name" value="P-loop containing nucleotide triphosphate hydrolases"/>
    <property type="match status" value="2"/>
</dbReference>
<evidence type="ECO:0000313" key="6">
    <source>
        <dbReference type="EMBL" id="KAA6321235.1"/>
    </source>
</evidence>
<dbReference type="PANTHER" id="PTHR11070">
    <property type="entry name" value="UVRD / RECB / PCRA DNA HELICASE FAMILY MEMBER"/>
    <property type="match status" value="1"/>
</dbReference>
<reference evidence="6" key="1">
    <citation type="submission" date="2019-03" db="EMBL/GenBank/DDBJ databases">
        <title>Single cell metagenomics reveals metabolic interactions within the superorganism composed of flagellate Streblomastix strix and complex community of Bacteroidetes bacteria on its surface.</title>
        <authorList>
            <person name="Treitli S.C."/>
            <person name="Kolisko M."/>
            <person name="Husnik F."/>
            <person name="Keeling P."/>
            <person name="Hampl V."/>
        </authorList>
    </citation>
    <scope>NUCLEOTIDE SEQUENCE</scope>
    <source>
        <strain evidence="6">STM</strain>
    </source>
</reference>
<evidence type="ECO:0000259" key="5">
    <source>
        <dbReference type="Pfam" id="PF13361"/>
    </source>
</evidence>
<evidence type="ECO:0000256" key="1">
    <source>
        <dbReference type="ARBA" id="ARBA00022741"/>
    </source>
</evidence>
<dbReference type="GO" id="GO:0003677">
    <property type="term" value="F:DNA binding"/>
    <property type="evidence" value="ECO:0007669"/>
    <property type="project" value="InterPro"/>
</dbReference>
<comment type="caution">
    <text evidence="6">The sequence shown here is derived from an EMBL/GenBank/DDBJ whole genome shotgun (WGS) entry which is preliminary data.</text>
</comment>
<dbReference type="InterPro" id="IPR014017">
    <property type="entry name" value="DNA_helicase_UvrD-like_C"/>
</dbReference>
<organism evidence="6">
    <name type="scientific">termite gut metagenome</name>
    <dbReference type="NCBI Taxonomy" id="433724"/>
    <lineage>
        <taxon>unclassified sequences</taxon>
        <taxon>metagenomes</taxon>
        <taxon>organismal metagenomes</taxon>
    </lineage>
</organism>
<dbReference type="EC" id="3.1.11.5" evidence="6"/>
<dbReference type="GO" id="GO:0005524">
    <property type="term" value="F:ATP binding"/>
    <property type="evidence" value="ECO:0007669"/>
    <property type="project" value="UniProtKB-KW"/>
</dbReference>
<keyword evidence="4" id="KW-0067">ATP-binding</keyword>